<dbReference type="InterPro" id="IPR000358">
    <property type="entry name" value="RNR_small_fam"/>
</dbReference>
<dbReference type="InterPro" id="IPR009078">
    <property type="entry name" value="Ferritin-like_SF"/>
</dbReference>
<dbReference type="GO" id="GO:0004748">
    <property type="term" value="F:ribonucleoside-diphosphate reductase activity, thioredoxin disulfide as acceptor"/>
    <property type="evidence" value="ECO:0007669"/>
    <property type="project" value="UniProtKB-EC"/>
</dbReference>
<evidence type="ECO:0000256" key="1">
    <source>
        <dbReference type="ARBA" id="ARBA00012274"/>
    </source>
</evidence>
<dbReference type="Proteomes" id="UP000204438">
    <property type="component" value="Segment"/>
</dbReference>
<dbReference type="RefSeq" id="YP_009345954.1">
    <property type="nucleotide sequence ID" value="NC_033829.1"/>
</dbReference>
<proteinExistence type="predicted"/>
<dbReference type="EC" id="1.17.4.1" evidence="1"/>
<dbReference type="InterPro" id="IPR012348">
    <property type="entry name" value="RNR-like"/>
</dbReference>
<protein>
    <recommendedName>
        <fullName evidence="1">ribonucleoside-diphosphate reductase</fullName>
        <ecNumber evidence="1">1.17.4.1</ecNumber>
    </recommendedName>
</protein>
<dbReference type="UniPathway" id="UPA00326"/>
<dbReference type="GO" id="GO:0009263">
    <property type="term" value="P:deoxyribonucleotide biosynthetic process"/>
    <property type="evidence" value="ECO:0007669"/>
    <property type="project" value="InterPro"/>
</dbReference>
<dbReference type="EMBL" id="KX130344">
    <property type="protein sequence ID" value="AQN78640.1"/>
    <property type="molecule type" value="Genomic_DNA"/>
</dbReference>
<dbReference type="Pfam" id="PF00268">
    <property type="entry name" value="Ribonuc_red_sm"/>
    <property type="match status" value="1"/>
</dbReference>
<organism evidence="2 3">
    <name type="scientific">Kallithea virus</name>
    <dbReference type="NCBI Taxonomy" id="1654582"/>
    <lineage>
        <taxon>Viruses</taxon>
        <taxon>Viruses incertae sedis</taxon>
        <taxon>Naldaviricetes</taxon>
        <taxon>Lefavirales</taxon>
        <taxon>Nudiviridae</taxon>
        <taxon>Alphanudivirus</taxon>
        <taxon>Alphanudivirus dromelanogasteris</taxon>
    </lineage>
</organism>
<dbReference type="OrthoDB" id="6681at10239"/>
<accession>A0A1S5VG66</accession>
<evidence type="ECO:0000313" key="2">
    <source>
        <dbReference type="EMBL" id="AQN78640.1"/>
    </source>
</evidence>
<dbReference type="SUPFAM" id="SSF47240">
    <property type="entry name" value="Ferritin-like"/>
    <property type="match status" value="1"/>
</dbReference>
<dbReference type="GeneID" id="31079561"/>
<reference evidence="3" key="1">
    <citation type="submission" date="2016-04" db="EMBL/GenBank/DDBJ databases">
        <title>The complete genome of Kallithea virus.</title>
        <authorList>
            <consortium name="DrosEU Consortium"/>
            <person name="Obbard D.J."/>
            <person name="Serga S."/>
            <person name="Kozeretska I."/>
            <person name="Waldron F.M."/>
            <person name="Webster C.L."/>
            <person name="Staubach F."/>
        </authorList>
    </citation>
    <scope>NUCLEOTIDE SEQUENCE [LARGE SCALE GENOMIC DNA]</scope>
</reference>
<name>A0A1S5VG66_9VIRU</name>
<evidence type="ECO:0000313" key="3">
    <source>
        <dbReference type="Proteomes" id="UP000204438"/>
    </source>
</evidence>
<dbReference type="Gene3D" id="1.10.620.20">
    <property type="entry name" value="Ribonucleotide Reductase, subunit A"/>
    <property type="match status" value="1"/>
</dbReference>
<dbReference type="KEGG" id="vg:31079561"/>
<sequence>MDSYGEVNKRAITDILQIAQFDGITLESENSNSIEDICNPKYLEYEHQKLYPANVKFLQTYKHWGDHLSCAWSIYENEPTADRSKFNTAPKKFQDIVLCNIACIMIGDSIVLDCIARDINENITSIELLAMFADQTSREYVHKAMYSKMLEVSDQSDKYRSIEFRDKYMSRFAEIAKKYKSSDIRIQMFFIMMCENILFAPMFQTICYLASLSYAPKLCDLNLLVMRDEYLHYKNARHQSANFKHKIDINLARTILDEFSSATLDLCAQIIGDYTDDKYNFQHVYDHFMHVVHGFKSENALYLTYDEFIKNDRMYSKSPASVYMNMPKYESKINHMESNNTIYMVAGNNESVDMNF</sequence>
<keyword evidence="3" id="KW-1185">Reference proteome</keyword>